<evidence type="ECO:0000256" key="5">
    <source>
        <dbReference type="ARBA" id="ARBA00022840"/>
    </source>
</evidence>
<dbReference type="PANTHER" id="PTHR42781:SF5">
    <property type="entry name" value="PUTRESCINE TRANSPORT ATP-BINDING PROTEIN POTG"/>
    <property type="match status" value="1"/>
</dbReference>
<evidence type="ECO:0000256" key="4">
    <source>
        <dbReference type="ARBA" id="ARBA00022741"/>
    </source>
</evidence>
<comment type="similarity">
    <text evidence="8">Belongs to the ABC transporter superfamily. Spermidine/putrescine importer (TC 3.A.1.11.1) family.</text>
</comment>
<organism evidence="10 11">
    <name type="scientific">Cypionkella aquatica</name>
    <dbReference type="NCBI Taxonomy" id="1756042"/>
    <lineage>
        <taxon>Bacteria</taxon>
        <taxon>Pseudomonadati</taxon>
        <taxon>Pseudomonadota</taxon>
        <taxon>Alphaproteobacteria</taxon>
        <taxon>Rhodobacterales</taxon>
        <taxon>Paracoccaceae</taxon>
        <taxon>Cypionkella</taxon>
    </lineage>
</organism>
<dbReference type="RefSeq" id="WP_284324532.1">
    <property type="nucleotide sequence ID" value="NZ_BSPP01000004.1"/>
</dbReference>
<dbReference type="InterPro" id="IPR013611">
    <property type="entry name" value="Transp-assoc_OB_typ2"/>
</dbReference>
<evidence type="ECO:0000256" key="6">
    <source>
        <dbReference type="ARBA" id="ARBA00022967"/>
    </source>
</evidence>
<keyword evidence="6 8" id="KW-1278">Translocase</keyword>
<comment type="catalytic activity">
    <reaction evidence="8">
        <text>ATP + H2O + polyamine-[polyamine-binding protein]Side 1 = ADP + phosphate + polyamineSide 2 + [polyamine-binding protein]Side 1.</text>
        <dbReference type="EC" id="7.6.2.11"/>
    </reaction>
</comment>
<evidence type="ECO:0000256" key="8">
    <source>
        <dbReference type="RuleBase" id="RU364083"/>
    </source>
</evidence>
<gene>
    <name evidence="8" type="primary">potA</name>
    <name evidence="10" type="ORF">GCM10010873_13060</name>
</gene>
<dbReference type="SMART" id="SM00382">
    <property type="entry name" value="AAA"/>
    <property type="match status" value="1"/>
</dbReference>
<dbReference type="AlphaFoldDB" id="A0AA37TRR9"/>
<dbReference type="InterPro" id="IPR008995">
    <property type="entry name" value="Mo/tungstate-bd_C_term_dom"/>
</dbReference>
<keyword evidence="2 8" id="KW-1003">Cell membrane</keyword>
<dbReference type="GO" id="GO:0043190">
    <property type="term" value="C:ATP-binding cassette (ABC) transporter complex"/>
    <property type="evidence" value="ECO:0007669"/>
    <property type="project" value="InterPro"/>
</dbReference>
<sequence>MADPFIRIEGVSKKFGTFQAVQDVSLTVAQGEIFSLLGGSGCGKTTLLRMLAGFEEPTEGRIFIDGQDMAGVPPWQRPVHMMFQSYALFPHMSVEKNVGYGLKHEDMTAAARKARVAEMLELVQLSPFGHRKPHQISGGQRQRVALARALARQPKLLLLDEPLAALDKKLREHTQFELMSIQERTGVTFIVVTHDQEEAMTLSDRIAVMDKGRVKQVGAPTEIYEYPNSRFVAGFIGSITAFPGRVSALAGDMATVQVAAFQAAVQARAVPGLTVGQEVTLAVRPEKLVISQARPEAENVIEGQVKDLAYFGKDSLYRITLPSGDLISVHSVNAGRSAGGRPDWDDKVYLSFAPPAAILLVE</sequence>
<accession>A0AA37TRR9</accession>
<keyword evidence="11" id="KW-1185">Reference proteome</keyword>
<evidence type="ECO:0000256" key="2">
    <source>
        <dbReference type="ARBA" id="ARBA00022475"/>
    </source>
</evidence>
<evidence type="ECO:0000313" key="11">
    <source>
        <dbReference type="Proteomes" id="UP001157355"/>
    </source>
</evidence>
<evidence type="ECO:0000256" key="3">
    <source>
        <dbReference type="ARBA" id="ARBA00022519"/>
    </source>
</evidence>
<dbReference type="InterPro" id="IPR027417">
    <property type="entry name" value="P-loop_NTPase"/>
</dbReference>
<dbReference type="GO" id="GO:0005524">
    <property type="term" value="F:ATP binding"/>
    <property type="evidence" value="ECO:0007669"/>
    <property type="project" value="UniProtKB-KW"/>
</dbReference>
<dbReference type="SUPFAM" id="SSF50331">
    <property type="entry name" value="MOP-like"/>
    <property type="match status" value="1"/>
</dbReference>
<comment type="caution">
    <text evidence="10">The sequence shown here is derived from an EMBL/GenBank/DDBJ whole genome shotgun (WGS) entry which is preliminary data.</text>
</comment>
<name>A0AA37TRR9_9RHOB</name>
<dbReference type="InterPro" id="IPR003439">
    <property type="entry name" value="ABC_transporter-like_ATP-bd"/>
</dbReference>
<keyword evidence="7 8" id="KW-0472">Membrane</keyword>
<evidence type="ECO:0000256" key="1">
    <source>
        <dbReference type="ARBA" id="ARBA00022448"/>
    </source>
</evidence>
<protein>
    <recommendedName>
        <fullName evidence="8">Spermidine/putrescine import ATP-binding protein PotA</fullName>
        <ecNumber evidence="8">7.6.2.11</ecNumber>
    </recommendedName>
</protein>
<dbReference type="GO" id="GO:0016887">
    <property type="term" value="F:ATP hydrolysis activity"/>
    <property type="evidence" value="ECO:0007669"/>
    <property type="project" value="InterPro"/>
</dbReference>
<dbReference type="PANTHER" id="PTHR42781">
    <property type="entry name" value="SPERMIDINE/PUTRESCINE IMPORT ATP-BINDING PROTEIN POTA"/>
    <property type="match status" value="1"/>
</dbReference>
<dbReference type="GO" id="GO:0015847">
    <property type="term" value="P:putrescine transport"/>
    <property type="evidence" value="ECO:0007669"/>
    <property type="project" value="UniProtKB-ARBA"/>
</dbReference>
<feature type="domain" description="ABC transporter" evidence="9">
    <location>
        <begin position="6"/>
        <end position="236"/>
    </location>
</feature>
<dbReference type="Gene3D" id="2.40.50.100">
    <property type="match status" value="1"/>
</dbReference>
<dbReference type="Gene3D" id="3.40.50.300">
    <property type="entry name" value="P-loop containing nucleotide triphosphate hydrolases"/>
    <property type="match status" value="1"/>
</dbReference>
<evidence type="ECO:0000313" key="10">
    <source>
        <dbReference type="EMBL" id="GLS86332.1"/>
    </source>
</evidence>
<dbReference type="GO" id="GO:0015417">
    <property type="term" value="F:ABC-type polyamine transporter activity"/>
    <property type="evidence" value="ECO:0007669"/>
    <property type="project" value="UniProtKB-EC"/>
</dbReference>
<dbReference type="Pfam" id="PF00005">
    <property type="entry name" value="ABC_tran"/>
    <property type="match status" value="1"/>
</dbReference>
<keyword evidence="5 8" id="KW-0067">ATP-binding</keyword>
<keyword evidence="3" id="KW-0997">Cell inner membrane</keyword>
<keyword evidence="1 8" id="KW-0813">Transport</keyword>
<reference evidence="10 11" key="1">
    <citation type="journal article" date="2014" name="Int. J. Syst. Evol. Microbiol.">
        <title>Complete genome sequence of Corynebacterium casei LMG S-19264T (=DSM 44701T), isolated from a smear-ripened cheese.</title>
        <authorList>
            <consortium name="US DOE Joint Genome Institute (JGI-PGF)"/>
            <person name="Walter F."/>
            <person name="Albersmeier A."/>
            <person name="Kalinowski J."/>
            <person name="Ruckert C."/>
        </authorList>
    </citation>
    <scope>NUCLEOTIDE SEQUENCE [LARGE SCALE GENOMIC DNA]</scope>
    <source>
        <strain evidence="10 11">NBRC 111766</strain>
    </source>
</reference>
<dbReference type="PROSITE" id="PS50893">
    <property type="entry name" value="ABC_TRANSPORTER_2"/>
    <property type="match status" value="1"/>
</dbReference>
<dbReference type="EMBL" id="BSPP01000004">
    <property type="protein sequence ID" value="GLS86332.1"/>
    <property type="molecule type" value="Genomic_DNA"/>
</dbReference>
<comment type="subunit">
    <text evidence="8">The complex is composed of two ATP-binding proteins (PotA), two transmembrane proteins (PotB and PotC) and a solute-binding protein (PotD).</text>
</comment>
<dbReference type="SUPFAM" id="SSF52540">
    <property type="entry name" value="P-loop containing nucleoside triphosphate hydrolases"/>
    <property type="match status" value="1"/>
</dbReference>
<comment type="function">
    <text evidence="8">Part of the ABC transporter complex PotABCD involved in spermidine/putrescine import. Responsible for energy coupling to the transport system.</text>
</comment>
<evidence type="ECO:0000256" key="7">
    <source>
        <dbReference type="ARBA" id="ARBA00023136"/>
    </source>
</evidence>
<dbReference type="PROSITE" id="PS00211">
    <property type="entry name" value="ABC_TRANSPORTER_1"/>
    <property type="match status" value="1"/>
</dbReference>
<keyword evidence="4 8" id="KW-0547">Nucleotide-binding</keyword>
<dbReference type="InterPro" id="IPR005893">
    <property type="entry name" value="PotA-like"/>
</dbReference>
<evidence type="ECO:0000259" key="9">
    <source>
        <dbReference type="PROSITE" id="PS50893"/>
    </source>
</evidence>
<dbReference type="Proteomes" id="UP001157355">
    <property type="component" value="Unassembled WGS sequence"/>
</dbReference>
<dbReference type="InterPro" id="IPR050093">
    <property type="entry name" value="ABC_SmlMolc_Importer"/>
</dbReference>
<proteinExistence type="inferred from homology"/>
<dbReference type="FunFam" id="3.40.50.300:FF:000133">
    <property type="entry name" value="Spermidine/putrescine import ATP-binding protein PotA"/>
    <property type="match status" value="1"/>
</dbReference>
<dbReference type="InterPro" id="IPR003593">
    <property type="entry name" value="AAA+_ATPase"/>
</dbReference>
<dbReference type="InterPro" id="IPR017871">
    <property type="entry name" value="ABC_transporter-like_CS"/>
</dbReference>
<dbReference type="Pfam" id="PF08402">
    <property type="entry name" value="TOBE_2"/>
    <property type="match status" value="1"/>
</dbReference>
<dbReference type="NCBIfam" id="TIGR01187">
    <property type="entry name" value="potA"/>
    <property type="match status" value="1"/>
</dbReference>
<dbReference type="EC" id="7.6.2.11" evidence="8"/>